<accession>A0AA49J9Q2</accession>
<evidence type="ECO:0000313" key="1">
    <source>
        <dbReference type="EMBL" id="WKK77737.1"/>
    </source>
</evidence>
<reference evidence="1 2" key="1">
    <citation type="submission" date="2023-08" db="EMBL/GenBank/DDBJ databases">
        <title>Comparative genomics and taxonomic characterization of three novel marine species of genus Marivirga.</title>
        <authorList>
            <person name="Muhammad N."/>
            <person name="Kim S.-G."/>
        </authorList>
    </citation>
    <scope>NUCLEOTIDE SEQUENCE [LARGE SCALE GENOMIC DNA]</scope>
    <source>
        <strain evidence="1 2">BDSF4-3</strain>
    </source>
</reference>
<dbReference type="RefSeq" id="WP_308349374.1">
    <property type="nucleotide sequence ID" value="NZ_CP129971.1"/>
</dbReference>
<gene>
    <name evidence="1" type="ORF">QYS49_11970</name>
</gene>
<evidence type="ECO:0008006" key="3">
    <source>
        <dbReference type="Google" id="ProtNLM"/>
    </source>
</evidence>
<keyword evidence="2" id="KW-1185">Reference proteome</keyword>
<dbReference type="InterPro" id="IPR009003">
    <property type="entry name" value="Peptidase_S1_PA"/>
</dbReference>
<sequence length="262" mass="29685">MGIIELTVTACIHLVRSNLNDLKPVSIGSGVIIKYKERFFICTVSHFSDYPDENIGIVTGRVKNNQTEIYYLGDFSYMTKIVFEDMPDAEDLVYCIENPDQSGDKLDIAFREISLLENIVQDKKEFDLNGIGKITVNEGGKSMVIVDDDYQIDTYQQCSFFGRIKPDFENGILNFQEALYWGLPIKSIGDEFVELDLGAPINDHKRFKGCSGAPIIDTRGHLVGLVTHGENDTTKSSIYGFRFDKIKQWIDLMYFKEPIAGM</sequence>
<dbReference type="KEGG" id="msaa:QYS49_11970"/>
<dbReference type="SUPFAM" id="SSF50494">
    <property type="entry name" value="Trypsin-like serine proteases"/>
    <property type="match status" value="1"/>
</dbReference>
<dbReference type="Proteomes" id="UP001230496">
    <property type="component" value="Chromosome"/>
</dbReference>
<name>A0AA49J9Q2_9BACT</name>
<dbReference type="EMBL" id="CP129971">
    <property type="protein sequence ID" value="WKK77737.1"/>
    <property type="molecule type" value="Genomic_DNA"/>
</dbReference>
<proteinExistence type="predicted"/>
<dbReference type="AlphaFoldDB" id="A0AA49J9Q2"/>
<organism evidence="1 2">
    <name type="scientific">Marivirga salinarum</name>
    <dbReference type="NCBI Taxonomy" id="3059078"/>
    <lineage>
        <taxon>Bacteria</taxon>
        <taxon>Pseudomonadati</taxon>
        <taxon>Bacteroidota</taxon>
        <taxon>Cytophagia</taxon>
        <taxon>Cytophagales</taxon>
        <taxon>Marivirgaceae</taxon>
        <taxon>Marivirga</taxon>
    </lineage>
</organism>
<evidence type="ECO:0000313" key="2">
    <source>
        <dbReference type="Proteomes" id="UP001230496"/>
    </source>
</evidence>
<protein>
    <recommendedName>
        <fullName evidence="3">Peptidase S1 domain-containing protein</fullName>
    </recommendedName>
</protein>